<reference evidence="3 4" key="1">
    <citation type="submission" date="2020-12" db="EMBL/GenBank/DDBJ databases">
        <title>Oil enriched cultivation method for isolating marine PHA-producing bacteria.</title>
        <authorList>
            <person name="Zheng W."/>
            <person name="Yu S."/>
            <person name="Huang Y."/>
        </authorList>
    </citation>
    <scope>NUCLEOTIDE SEQUENCE [LARGE SCALE GENOMIC DNA]</scope>
    <source>
        <strain evidence="3 4">SY-2-6</strain>
    </source>
</reference>
<dbReference type="Gene3D" id="3.40.190.10">
    <property type="entry name" value="Periplasmic binding protein-like II"/>
    <property type="match status" value="2"/>
</dbReference>
<feature type="chain" id="PRO_5046975900" evidence="2">
    <location>
        <begin position="20"/>
        <end position="351"/>
    </location>
</feature>
<dbReference type="EMBL" id="JAEKJY010000004">
    <property type="protein sequence ID" value="MBN8236380.1"/>
    <property type="molecule type" value="Genomic_DNA"/>
</dbReference>
<dbReference type="PROSITE" id="PS51257">
    <property type="entry name" value="PROKAR_LIPOPROTEIN"/>
    <property type="match status" value="1"/>
</dbReference>
<feature type="signal peptide" evidence="2">
    <location>
        <begin position="1"/>
        <end position="19"/>
    </location>
</feature>
<dbReference type="RefSeq" id="WP_206934783.1">
    <property type="nucleotide sequence ID" value="NZ_JAEKJY010000004.1"/>
</dbReference>
<keyword evidence="1 2" id="KW-0732">Signal</keyword>
<comment type="caution">
    <text evidence="3">The sequence shown here is derived from an EMBL/GenBank/DDBJ whole genome shotgun (WGS) entry which is preliminary data.</text>
</comment>
<evidence type="ECO:0000313" key="4">
    <source>
        <dbReference type="Proteomes" id="UP000663970"/>
    </source>
</evidence>
<evidence type="ECO:0000256" key="1">
    <source>
        <dbReference type="ARBA" id="ARBA00022729"/>
    </source>
</evidence>
<dbReference type="SUPFAM" id="SSF53850">
    <property type="entry name" value="Periplasmic binding protein-like II"/>
    <property type="match status" value="1"/>
</dbReference>
<dbReference type="Proteomes" id="UP000663970">
    <property type="component" value="Unassembled WGS sequence"/>
</dbReference>
<evidence type="ECO:0000313" key="3">
    <source>
        <dbReference type="EMBL" id="MBN8236380.1"/>
    </source>
</evidence>
<organism evidence="3 4">
    <name type="scientific">Halobacillus kuroshimensis</name>
    <dbReference type="NCBI Taxonomy" id="302481"/>
    <lineage>
        <taxon>Bacteria</taxon>
        <taxon>Bacillati</taxon>
        <taxon>Bacillota</taxon>
        <taxon>Bacilli</taxon>
        <taxon>Bacillales</taxon>
        <taxon>Bacillaceae</taxon>
        <taxon>Halobacillus</taxon>
    </lineage>
</organism>
<gene>
    <name evidence="3" type="ORF">JF544_14020</name>
</gene>
<proteinExistence type="predicted"/>
<dbReference type="PANTHER" id="PTHR30006">
    <property type="entry name" value="THIAMINE-BINDING PERIPLASMIC PROTEIN-RELATED"/>
    <property type="match status" value="1"/>
</dbReference>
<keyword evidence="4" id="KW-1185">Reference proteome</keyword>
<name>A0ABS3DYH4_9BACI</name>
<dbReference type="Pfam" id="PF13343">
    <property type="entry name" value="SBP_bac_6"/>
    <property type="match status" value="1"/>
</dbReference>
<protein>
    <submittedName>
        <fullName evidence="3">Extracellular solute-binding protein</fullName>
    </submittedName>
</protein>
<sequence length="351" mass="38452">MKLKNMMLTTGLALTTLLAACGGTEESAAEGESAKEPLVVYTNSASDGRGDWLKEQASEKGFDIEIVEGGGGDIANRLVAEKNNPVADVVYGLSTMDYENFKKQDMLAEYVPSWAGEIQGDINDPEGYYHSIVKQAILMIYNTENYDASSAPADWPELWNNEEYHGQYAILGHEGGTGRAIIAGILNRYKDENGEYGISQEGWDELEKYLTNGYHPAEGEDFFAKVADGSVPISGIWSSGIVPKEEEFGVDVAYATPEVGVPHVVEQVAIVEGTEQQDTAEAFVDWFGSSEVQGKWTEEFSTLPANEGALEYADEATKELAESVTVQDIDWGFVSENIDQWVEKVELQLLP</sequence>
<dbReference type="CDD" id="cd13551">
    <property type="entry name" value="PBP2_Fbp_like_5"/>
    <property type="match status" value="1"/>
</dbReference>
<dbReference type="PANTHER" id="PTHR30006:SF2">
    <property type="entry name" value="ABC TRANSPORTER SUBSTRATE-BINDING PROTEIN"/>
    <property type="match status" value="1"/>
</dbReference>
<accession>A0ABS3DYH4</accession>
<evidence type="ECO:0000256" key="2">
    <source>
        <dbReference type="SAM" id="SignalP"/>
    </source>
</evidence>